<evidence type="ECO:0000256" key="4">
    <source>
        <dbReference type="SAM" id="Phobius"/>
    </source>
</evidence>
<name>A0ABU3STS2_9ALTE</name>
<dbReference type="InterPro" id="IPR020449">
    <property type="entry name" value="Tscrpt_reg_AraC-type_HTH"/>
</dbReference>
<feature type="transmembrane region" description="Helical" evidence="4">
    <location>
        <begin position="12"/>
        <end position="33"/>
    </location>
</feature>
<dbReference type="PANTHER" id="PTHR43280">
    <property type="entry name" value="ARAC-FAMILY TRANSCRIPTIONAL REGULATOR"/>
    <property type="match status" value="1"/>
</dbReference>
<evidence type="ECO:0000313" key="6">
    <source>
        <dbReference type="EMBL" id="MDU0353402.1"/>
    </source>
</evidence>
<dbReference type="PROSITE" id="PS00041">
    <property type="entry name" value="HTH_ARAC_FAMILY_1"/>
    <property type="match status" value="1"/>
</dbReference>
<keyword evidence="7" id="KW-1185">Reference proteome</keyword>
<feature type="domain" description="HTH araC/xylS-type" evidence="5">
    <location>
        <begin position="379"/>
        <end position="475"/>
    </location>
</feature>
<accession>A0ABU3STS2</accession>
<keyword evidence="2" id="KW-0238">DNA-binding</keyword>
<feature type="transmembrane region" description="Helical" evidence="4">
    <location>
        <begin position="142"/>
        <end position="166"/>
    </location>
</feature>
<protein>
    <submittedName>
        <fullName evidence="6">AraC family transcriptional regulator</fullName>
    </submittedName>
</protein>
<dbReference type="Pfam" id="PF12833">
    <property type="entry name" value="HTH_18"/>
    <property type="match status" value="1"/>
</dbReference>
<comment type="caution">
    <text evidence="6">The sequence shown here is derived from an EMBL/GenBank/DDBJ whole genome shotgun (WGS) entry which is preliminary data.</text>
</comment>
<keyword evidence="4" id="KW-1133">Transmembrane helix</keyword>
<dbReference type="PROSITE" id="PS01124">
    <property type="entry name" value="HTH_ARAC_FAMILY_2"/>
    <property type="match status" value="1"/>
</dbReference>
<feature type="transmembrane region" description="Helical" evidence="4">
    <location>
        <begin position="104"/>
        <end position="122"/>
    </location>
</feature>
<dbReference type="Proteomes" id="UP001247805">
    <property type="component" value="Unassembled WGS sequence"/>
</dbReference>
<dbReference type="PRINTS" id="PR00032">
    <property type="entry name" value="HTHARAC"/>
</dbReference>
<dbReference type="RefSeq" id="WP_316025081.1">
    <property type="nucleotide sequence ID" value="NZ_JAWDIO010000002.1"/>
</dbReference>
<feature type="transmembrane region" description="Helical" evidence="4">
    <location>
        <begin position="40"/>
        <end position="60"/>
    </location>
</feature>
<keyword evidence="4" id="KW-0812">Transmembrane</keyword>
<evidence type="ECO:0000256" key="1">
    <source>
        <dbReference type="ARBA" id="ARBA00023015"/>
    </source>
</evidence>
<gene>
    <name evidence="6" type="ORF">RS130_05175</name>
</gene>
<dbReference type="EMBL" id="JAWDIO010000002">
    <property type="protein sequence ID" value="MDU0353402.1"/>
    <property type="molecule type" value="Genomic_DNA"/>
</dbReference>
<organism evidence="6 7">
    <name type="scientific">Paraglaciecola aquimarina</name>
    <dbReference type="NCBI Taxonomy" id="1235557"/>
    <lineage>
        <taxon>Bacteria</taxon>
        <taxon>Pseudomonadati</taxon>
        <taxon>Pseudomonadota</taxon>
        <taxon>Gammaproteobacteria</taxon>
        <taxon>Alteromonadales</taxon>
        <taxon>Alteromonadaceae</taxon>
        <taxon>Paraglaciecola</taxon>
    </lineage>
</organism>
<reference evidence="6 7" key="1">
    <citation type="submission" date="2023-10" db="EMBL/GenBank/DDBJ databases">
        <title>Glaciecola aquimarina strain GGW-M5 nov., isolated from a coastal seawater.</title>
        <authorList>
            <person name="Bayburt H."/>
            <person name="Kim J.M."/>
            <person name="Choi B.J."/>
            <person name="Jeon C.O."/>
        </authorList>
    </citation>
    <scope>NUCLEOTIDE SEQUENCE [LARGE SCALE GENOMIC DNA]</scope>
    <source>
        <strain evidence="6 7">KCTC 32108</strain>
    </source>
</reference>
<dbReference type="SMART" id="SM00342">
    <property type="entry name" value="HTH_ARAC"/>
    <property type="match status" value="1"/>
</dbReference>
<feature type="transmembrane region" description="Helical" evidence="4">
    <location>
        <begin position="178"/>
        <end position="195"/>
    </location>
</feature>
<dbReference type="InterPro" id="IPR009057">
    <property type="entry name" value="Homeodomain-like_sf"/>
</dbReference>
<dbReference type="InterPro" id="IPR018062">
    <property type="entry name" value="HTH_AraC-typ_CS"/>
</dbReference>
<keyword evidence="4" id="KW-0472">Membrane</keyword>
<evidence type="ECO:0000256" key="3">
    <source>
        <dbReference type="ARBA" id="ARBA00023163"/>
    </source>
</evidence>
<evidence type="ECO:0000313" key="7">
    <source>
        <dbReference type="Proteomes" id="UP001247805"/>
    </source>
</evidence>
<dbReference type="SUPFAM" id="SSF46689">
    <property type="entry name" value="Homeodomain-like"/>
    <property type="match status" value="2"/>
</dbReference>
<proteinExistence type="predicted"/>
<dbReference type="PANTHER" id="PTHR43280:SF28">
    <property type="entry name" value="HTH-TYPE TRANSCRIPTIONAL ACTIVATOR RHAS"/>
    <property type="match status" value="1"/>
</dbReference>
<evidence type="ECO:0000256" key="2">
    <source>
        <dbReference type="ARBA" id="ARBA00023125"/>
    </source>
</evidence>
<feature type="transmembrane region" description="Helical" evidence="4">
    <location>
        <begin position="80"/>
        <end position="97"/>
    </location>
</feature>
<dbReference type="Gene3D" id="1.10.10.60">
    <property type="entry name" value="Homeodomain-like"/>
    <property type="match status" value="2"/>
</dbReference>
<evidence type="ECO:0000259" key="5">
    <source>
        <dbReference type="PROSITE" id="PS01124"/>
    </source>
</evidence>
<keyword evidence="3" id="KW-0804">Transcription</keyword>
<dbReference type="InterPro" id="IPR018060">
    <property type="entry name" value="HTH_AraC"/>
</dbReference>
<sequence length="479" mass="55307">MKQHIIELETSIRIILPFAAANIYILVLVYFTLARKRIGSTYPLFAIFIVCFVIFLYSPLIKVITPKSISMIYVSIKNTLLFSVALPSLLCAVFILAKKQLSRMNIQILFSIGFVWTIYYLIYRIEVLQNNKYLFNLYQYDFFTLEGTFIGSGLYIICVVALPCVYLLSTKIEQSARITIYGVLLLTVGILMGHIFRQWEIMNLICSLTALLWCWQIFRDVRKTNQQLTHYHQHEKALAKAQFISANRHSFSQHYENKKNIDYPLREREIVFEVIRTASSGLVENKVSEFFSRLQNLCQANHQLLTLHIREALFMFVDAAIFAGANAQKLTYKLEQKGVEIEQDENAERLKALLLGECEYLCREVNYAAKQQSDEELVKGIQDYVLKNYFNNIVISEIAKAVNASQSHIMRVFKRATSQTINQYIANTRIEKAKLLLLSKSVTESAFESGFNDSNYFATVFKKQTGLTPKQYQQQAKNT</sequence>
<keyword evidence="1" id="KW-0805">Transcription regulation</keyword>